<dbReference type="GO" id="GO:0005886">
    <property type="term" value="C:plasma membrane"/>
    <property type="evidence" value="ECO:0007669"/>
    <property type="project" value="UniProtKB-SubCell"/>
</dbReference>
<keyword evidence="3 7" id="KW-0375">Hydrogen ion transport</keyword>
<evidence type="ECO:0000256" key="6">
    <source>
        <dbReference type="ARBA" id="ARBA00023310"/>
    </source>
</evidence>
<dbReference type="InterPro" id="IPR020781">
    <property type="entry name" value="ATPase_OSCP/d_CS"/>
</dbReference>
<dbReference type="InterPro" id="IPR000711">
    <property type="entry name" value="ATPase_OSCP/dsu"/>
</dbReference>
<reference evidence="8 9" key="1">
    <citation type="journal article" date="2018" name="Nat. Biotechnol.">
        <title>A standardized bacterial taxonomy based on genome phylogeny substantially revises the tree of life.</title>
        <authorList>
            <person name="Parks D.H."/>
            <person name="Chuvochina M."/>
            <person name="Waite D.W."/>
            <person name="Rinke C."/>
            <person name="Skarshewski A."/>
            <person name="Chaumeil P.A."/>
            <person name="Hugenholtz P."/>
        </authorList>
    </citation>
    <scope>NUCLEOTIDE SEQUENCE [LARGE SCALE GENOMIC DNA]</scope>
    <source>
        <strain evidence="8">UBA10227</strain>
    </source>
</reference>
<keyword evidence="7" id="KW-0139">CF(1)</keyword>
<evidence type="ECO:0000256" key="4">
    <source>
        <dbReference type="ARBA" id="ARBA00023065"/>
    </source>
</evidence>
<dbReference type="SUPFAM" id="SSF47928">
    <property type="entry name" value="N-terminal domain of the delta subunit of the F1F0-ATP synthase"/>
    <property type="match status" value="1"/>
</dbReference>
<comment type="subcellular location">
    <subcellularLocation>
        <location evidence="7">Cell membrane</location>
        <topology evidence="7">Peripheral membrane protein</topology>
    </subcellularLocation>
    <subcellularLocation>
        <location evidence="1">Membrane</location>
    </subcellularLocation>
</comment>
<dbReference type="PANTHER" id="PTHR11910">
    <property type="entry name" value="ATP SYNTHASE DELTA CHAIN"/>
    <property type="match status" value="1"/>
</dbReference>
<comment type="function">
    <text evidence="7">This protein is part of the stalk that links CF(0) to CF(1). It either transmits conformational changes from CF(0) to CF(1) or is implicated in proton conduction.</text>
</comment>
<evidence type="ECO:0000256" key="3">
    <source>
        <dbReference type="ARBA" id="ARBA00022781"/>
    </source>
</evidence>
<accession>A0A3D6BNM1</accession>
<dbReference type="Proteomes" id="UP000263268">
    <property type="component" value="Unassembled WGS sequence"/>
</dbReference>
<dbReference type="InterPro" id="IPR026015">
    <property type="entry name" value="ATP_synth_OSCP/delta_N_sf"/>
</dbReference>
<evidence type="ECO:0000313" key="9">
    <source>
        <dbReference type="Proteomes" id="UP000263268"/>
    </source>
</evidence>
<dbReference type="EMBL" id="DPRK01000031">
    <property type="protein sequence ID" value="HCY80474.1"/>
    <property type="molecule type" value="Genomic_DNA"/>
</dbReference>
<dbReference type="HAMAP" id="MF_01416">
    <property type="entry name" value="ATP_synth_delta_bact"/>
    <property type="match status" value="1"/>
</dbReference>
<comment type="function">
    <text evidence="7">F(1)F(0) ATP synthase produces ATP from ADP in the presence of a proton or sodium gradient. F-type ATPases consist of two structural domains, F(1) containing the extramembraneous catalytic core and F(0) containing the membrane proton channel, linked together by a central stalk and a peripheral stalk. During catalysis, ATP synthesis in the catalytic domain of F(1) is coupled via a rotary mechanism of the central stalk subunits to proton translocation.</text>
</comment>
<proteinExistence type="inferred from homology"/>
<keyword evidence="4 7" id="KW-0406">Ion transport</keyword>
<evidence type="ECO:0000256" key="7">
    <source>
        <dbReference type="HAMAP-Rule" id="MF_01416"/>
    </source>
</evidence>
<dbReference type="Pfam" id="PF00213">
    <property type="entry name" value="OSCP"/>
    <property type="match status" value="1"/>
</dbReference>
<evidence type="ECO:0000256" key="1">
    <source>
        <dbReference type="ARBA" id="ARBA00004370"/>
    </source>
</evidence>
<organism evidence="8 9">
    <name type="scientific">Xanthomarina gelatinilytica</name>
    <dbReference type="NCBI Taxonomy" id="1137281"/>
    <lineage>
        <taxon>Bacteria</taxon>
        <taxon>Pseudomonadati</taxon>
        <taxon>Bacteroidota</taxon>
        <taxon>Flavobacteriia</taxon>
        <taxon>Flavobacteriales</taxon>
        <taxon>Flavobacteriaceae</taxon>
        <taxon>Xanthomarina</taxon>
    </lineage>
</organism>
<gene>
    <name evidence="7 8" type="primary">atpH</name>
    <name evidence="8" type="ORF">DHV22_02150</name>
</gene>
<evidence type="ECO:0000313" key="8">
    <source>
        <dbReference type="EMBL" id="HCY80474.1"/>
    </source>
</evidence>
<dbReference type="Gene3D" id="1.10.520.20">
    <property type="entry name" value="N-terminal domain of the delta subunit of the F1F0-ATP synthase"/>
    <property type="match status" value="1"/>
</dbReference>
<keyword evidence="6 7" id="KW-0066">ATP synthesis</keyword>
<dbReference type="GO" id="GO:0046933">
    <property type="term" value="F:proton-transporting ATP synthase activity, rotational mechanism"/>
    <property type="evidence" value="ECO:0007669"/>
    <property type="project" value="UniProtKB-UniRule"/>
</dbReference>
<keyword evidence="2 7" id="KW-0813">Transport</keyword>
<keyword evidence="5 7" id="KW-0472">Membrane</keyword>
<protein>
    <recommendedName>
        <fullName evidence="7">ATP synthase subunit delta</fullName>
    </recommendedName>
    <alternativeName>
        <fullName evidence="7">ATP synthase F(1) sector subunit delta</fullName>
    </alternativeName>
    <alternativeName>
        <fullName evidence="7">F-type ATPase subunit delta</fullName>
        <shortName evidence="7">F-ATPase subunit delta</shortName>
    </alternativeName>
</protein>
<dbReference type="PRINTS" id="PR00125">
    <property type="entry name" value="ATPASEDELTA"/>
</dbReference>
<dbReference type="NCBIfam" id="TIGR01145">
    <property type="entry name" value="ATP_synt_delta"/>
    <property type="match status" value="1"/>
</dbReference>
<name>A0A3D6BNM1_9FLAO</name>
<sequence>MAGARAAIRYAKAVLSLASDKNTTEVVNNDMKLIAKTIAESSDLNSMLQSPVVSSSVKKAVLLDVFKNANEITRNLIDTLITNKRLPLLEQVALKYNLLFDELTGTQTAQVTTAVPLTDALRTKVLAKVKELTGKDVEIKSTIDESILGGFILRVGDIQYNASIANKLNKLKREFTLN</sequence>
<evidence type="ECO:0000256" key="5">
    <source>
        <dbReference type="ARBA" id="ARBA00023136"/>
    </source>
</evidence>
<keyword evidence="7" id="KW-1003">Cell membrane</keyword>
<dbReference type="AlphaFoldDB" id="A0A3D6BNM1"/>
<dbReference type="GO" id="GO:0045259">
    <property type="term" value="C:proton-transporting ATP synthase complex"/>
    <property type="evidence" value="ECO:0007669"/>
    <property type="project" value="UniProtKB-KW"/>
</dbReference>
<comment type="caution">
    <text evidence="8">The sequence shown here is derived from an EMBL/GenBank/DDBJ whole genome shotgun (WGS) entry which is preliminary data.</text>
</comment>
<comment type="similarity">
    <text evidence="7">Belongs to the ATPase delta chain family.</text>
</comment>
<evidence type="ECO:0000256" key="2">
    <source>
        <dbReference type="ARBA" id="ARBA00022448"/>
    </source>
</evidence>
<dbReference type="PROSITE" id="PS00389">
    <property type="entry name" value="ATPASE_DELTA"/>
    <property type="match status" value="1"/>
</dbReference>